<keyword evidence="2" id="KW-1185">Reference proteome</keyword>
<proteinExistence type="predicted"/>
<protein>
    <submittedName>
        <fullName evidence="1">Uncharacterized protein</fullName>
    </submittedName>
</protein>
<dbReference type="Proteomes" id="UP000192903">
    <property type="component" value="Unassembled WGS sequence"/>
</dbReference>
<sequence>MQQLSMFDLMMPAPLAAVDEPLWLQTNLDKSGWSWGKIGIMANSDGTWSISTGDSVGGYCGHGGPFWGEHASFKEALTAAVRMMHGRWADISVRMNDSCCQESHRRVARKGLEWLAGIEAEYGVSQ</sequence>
<dbReference type="OrthoDB" id="8452297at2"/>
<name>A0A1X7G874_9HYPH</name>
<evidence type="ECO:0000313" key="2">
    <source>
        <dbReference type="Proteomes" id="UP000192903"/>
    </source>
</evidence>
<dbReference type="STRING" id="464029.SAMN02982989_3389"/>
<dbReference type="AlphaFoldDB" id="A0A1X7G874"/>
<gene>
    <name evidence="1" type="ORF">SAMN02982989_3389</name>
</gene>
<dbReference type="RefSeq" id="WP_085424097.1">
    <property type="nucleotide sequence ID" value="NZ_FXAF01000011.1"/>
</dbReference>
<evidence type="ECO:0000313" key="1">
    <source>
        <dbReference type="EMBL" id="SMF65663.1"/>
    </source>
</evidence>
<accession>A0A1X7G874</accession>
<reference evidence="2" key="1">
    <citation type="submission" date="2017-04" db="EMBL/GenBank/DDBJ databases">
        <authorList>
            <person name="Varghese N."/>
            <person name="Submissions S."/>
        </authorList>
    </citation>
    <scope>NUCLEOTIDE SEQUENCE [LARGE SCALE GENOMIC DNA]</scope>
    <source>
        <strain evidence="2">B4P</strain>
    </source>
</reference>
<dbReference type="EMBL" id="FXAF01000011">
    <property type="protein sequence ID" value="SMF65663.1"/>
    <property type="molecule type" value="Genomic_DNA"/>
</dbReference>
<organism evidence="1 2">
    <name type="scientific">Xaviernesmea oryzae</name>
    <dbReference type="NCBI Taxonomy" id="464029"/>
    <lineage>
        <taxon>Bacteria</taxon>
        <taxon>Pseudomonadati</taxon>
        <taxon>Pseudomonadota</taxon>
        <taxon>Alphaproteobacteria</taxon>
        <taxon>Hyphomicrobiales</taxon>
        <taxon>Rhizobiaceae</taxon>
        <taxon>Rhizobium/Agrobacterium group</taxon>
        <taxon>Xaviernesmea</taxon>
    </lineage>
</organism>